<dbReference type="SMART" id="SM00409">
    <property type="entry name" value="IG"/>
    <property type="match status" value="1"/>
</dbReference>
<dbReference type="GO" id="GO:0001786">
    <property type="term" value="F:phosphatidylserine binding"/>
    <property type="evidence" value="ECO:0007669"/>
    <property type="project" value="TreeGrafter"/>
</dbReference>
<dbReference type="Proteomes" id="UP000886611">
    <property type="component" value="Unassembled WGS sequence"/>
</dbReference>
<feature type="compositionally biased region" description="Basic and acidic residues" evidence="1">
    <location>
        <begin position="70"/>
        <end position="81"/>
    </location>
</feature>
<evidence type="ECO:0000313" key="3">
    <source>
        <dbReference type="EMBL" id="KAG2455545.1"/>
    </source>
</evidence>
<feature type="compositionally biased region" description="Polar residues" evidence="1">
    <location>
        <begin position="47"/>
        <end position="60"/>
    </location>
</feature>
<name>A0A8X7WTV5_POLSE</name>
<proteinExistence type="predicted"/>
<organism evidence="3 4">
    <name type="scientific">Polypterus senegalus</name>
    <name type="common">Senegal bichir</name>
    <dbReference type="NCBI Taxonomy" id="55291"/>
    <lineage>
        <taxon>Eukaryota</taxon>
        <taxon>Metazoa</taxon>
        <taxon>Chordata</taxon>
        <taxon>Craniata</taxon>
        <taxon>Vertebrata</taxon>
        <taxon>Euteleostomi</taxon>
        <taxon>Actinopterygii</taxon>
        <taxon>Polypteriformes</taxon>
        <taxon>Polypteridae</taxon>
        <taxon>Polypterus</taxon>
    </lineage>
</organism>
<feature type="non-terminal residue" evidence="3">
    <location>
        <position position="1"/>
    </location>
</feature>
<protein>
    <submittedName>
        <fullName evidence="3">HAVR2 protein</fullName>
    </submittedName>
</protein>
<evidence type="ECO:0000256" key="1">
    <source>
        <dbReference type="SAM" id="MobiDB-lite"/>
    </source>
</evidence>
<dbReference type="AlphaFoldDB" id="A0A8X7WTV5"/>
<dbReference type="InterPro" id="IPR013783">
    <property type="entry name" value="Ig-like_fold"/>
</dbReference>
<dbReference type="InterPro" id="IPR036179">
    <property type="entry name" value="Ig-like_dom_sf"/>
</dbReference>
<keyword evidence="4" id="KW-1185">Reference proteome</keyword>
<feature type="domain" description="Ig-like" evidence="2">
    <location>
        <begin position="77"/>
        <end position="207"/>
    </location>
</feature>
<comment type="caution">
    <text evidence="3">The sequence shown here is derived from an EMBL/GenBank/DDBJ whole genome shotgun (WGS) entry which is preliminary data.</text>
</comment>
<feature type="non-terminal residue" evidence="3">
    <location>
        <position position="238"/>
    </location>
</feature>
<sequence length="238" mass="26004">MEELCGPPADGEQVTDEEAKEEPGITSAMRNEERKKQLEGEAPTLIEKSTQVSEEMLQNCSESSDSSMNHSDDDYIPKSSEESSPDCSSEGLLVSEVSVIATAGHNVTLPCWYSVPLNGVRPFCWMRGDCPATTAFTFWCGSDEVYSDGDKVTRVSDKYQLTGDVQRGDLSLTVVNVSMEESGPYCCSVDIQGIFNDQMSSVLLTVTAGLTFHFFSICGCHTCCHSAPDVYNPRNSKE</sequence>
<dbReference type="InterPro" id="IPR003599">
    <property type="entry name" value="Ig_sub"/>
</dbReference>
<dbReference type="Pfam" id="PF07686">
    <property type="entry name" value="V-set"/>
    <property type="match status" value="1"/>
</dbReference>
<dbReference type="GO" id="GO:0043277">
    <property type="term" value="P:apoptotic cell clearance"/>
    <property type="evidence" value="ECO:0007669"/>
    <property type="project" value="TreeGrafter"/>
</dbReference>
<accession>A0A8X7WTV5</accession>
<dbReference type="EMBL" id="JAATIS010009265">
    <property type="protein sequence ID" value="KAG2455545.1"/>
    <property type="molecule type" value="Genomic_DNA"/>
</dbReference>
<gene>
    <name evidence="3" type="primary">Havcr2</name>
    <name evidence="3" type="ORF">GTO96_0006845</name>
</gene>
<dbReference type="PANTHER" id="PTHR46608:SF3">
    <property type="entry name" value="T-CELL IMMUNOGLOBULIN AND MUCIN DOMAIN-CONTAINING PROTEIN 4"/>
    <property type="match status" value="1"/>
</dbReference>
<evidence type="ECO:0000259" key="2">
    <source>
        <dbReference type="PROSITE" id="PS50835"/>
    </source>
</evidence>
<dbReference type="InterPro" id="IPR007110">
    <property type="entry name" value="Ig-like_dom"/>
</dbReference>
<evidence type="ECO:0000313" key="4">
    <source>
        <dbReference type="Proteomes" id="UP000886611"/>
    </source>
</evidence>
<reference evidence="3 4" key="1">
    <citation type="journal article" date="2021" name="Cell">
        <title>Tracing the genetic footprints of vertebrate landing in non-teleost ray-finned fishes.</title>
        <authorList>
            <person name="Bi X."/>
            <person name="Wang K."/>
            <person name="Yang L."/>
            <person name="Pan H."/>
            <person name="Jiang H."/>
            <person name="Wei Q."/>
            <person name="Fang M."/>
            <person name="Yu H."/>
            <person name="Zhu C."/>
            <person name="Cai Y."/>
            <person name="He Y."/>
            <person name="Gan X."/>
            <person name="Zeng H."/>
            <person name="Yu D."/>
            <person name="Zhu Y."/>
            <person name="Jiang H."/>
            <person name="Qiu Q."/>
            <person name="Yang H."/>
            <person name="Zhang Y.E."/>
            <person name="Wang W."/>
            <person name="Zhu M."/>
            <person name="He S."/>
            <person name="Zhang G."/>
        </authorList>
    </citation>
    <scope>NUCLEOTIDE SEQUENCE [LARGE SCALE GENOMIC DNA]</scope>
    <source>
        <strain evidence="3">Bchr_013</strain>
    </source>
</reference>
<dbReference type="PANTHER" id="PTHR46608">
    <property type="entry name" value="T-CELL IMMUNOGLOBULIN AND MUCIN DOMAIN-CONTAINING PROTEIN 4"/>
    <property type="match status" value="1"/>
</dbReference>
<feature type="region of interest" description="Disordered" evidence="1">
    <location>
        <begin position="1"/>
        <end position="89"/>
    </location>
</feature>
<feature type="compositionally biased region" description="Basic and acidic residues" evidence="1">
    <location>
        <begin position="30"/>
        <end position="39"/>
    </location>
</feature>
<dbReference type="GO" id="GO:0060097">
    <property type="term" value="P:cytoskeletal rearrangement involved in phagocytosis, engulfment"/>
    <property type="evidence" value="ECO:0007669"/>
    <property type="project" value="TreeGrafter"/>
</dbReference>
<dbReference type="Gene3D" id="2.60.40.10">
    <property type="entry name" value="Immunoglobulins"/>
    <property type="match status" value="1"/>
</dbReference>
<dbReference type="SUPFAM" id="SSF48726">
    <property type="entry name" value="Immunoglobulin"/>
    <property type="match status" value="1"/>
</dbReference>
<dbReference type="PROSITE" id="PS50835">
    <property type="entry name" value="IG_LIKE"/>
    <property type="match status" value="1"/>
</dbReference>
<dbReference type="InterPro" id="IPR013106">
    <property type="entry name" value="Ig_V-set"/>
</dbReference>